<dbReference type="Proteomes" id="UP000835052">
    <property type="component" value="Unassembled WGS sequence"/>
</dbReference>
<reference evidence="3" key="1">
    <citation type="submission" date="2020-10" db="EMBL/GenBank/DDBJ databases">
        <authorList>
            <person name="Kikuchi T."/>
        </authorList>
    </citation>
    <scope>NUCLEOTIDE SEQUENCE</scope>
    <source>
        <strain evidence="3">NKZ352</strain>
    </source>
</reference>
<keyword evidence="2" id="KW-0732">Signal</keyword>
<feature type="region of interest" description="Disordered" evidence="1">
    <location>
        <begin position="24"/>
        <end position="95"/>
    </location>
</feature>
<evidence type="ECO:0008006" key="5">
    <source>
        <dbReference type="Google" id="ProtNLM"/>
    </source>
</evidence>
<feature type="compositionally biased region" description="Basic and acidic residues" evidence="1">
    <location>
        <begin position="41"/>
        <end position="89"/>
    </location>
</feature>
<keyword evidence="4" id="KW-1185">Reference proteome</keyword>
<protein>
    <recommendedName>
        <fullName evidence="5">Lipoprotein</fullName>
    </recommendedName>
</protein>
<proteinExistence type="predicted"/>
<sequence length="113" mass="12535">MSFFVLQMILMFILNAYLAVGCKSHSGDKKNKNIRSSMSKETIKSDSRKKGDKQTKNKLNSKETVAKKADDKKSPKSPKEDEMNEDGHEALSVGPSINTLFNQGVASVTERVI</sequence>
<accession>A0A8S1H5M5</accession>
<dbReference type="EMBL" id="CAJGYM010000017">
    <property type="protein sequence ID" value="CAD6190707.1"/>
    <property type="molecule type" value="Genomic_DNA"/>
</dbReference>
<feature type="chain" id="PRO_5035751122" description="Lipoprotein" evidence="2">
    <location>
        <begin position="20"/>
        <end position="113"/>
    </location>
</feature>
<evidence type="ECO:0000256" key="2">
    <source>
        <dbReference type="SAM" id="SignalP"/>
    </source>
</evidence>
<evidence type="ECO:0000313" key="4">
    <source>
        <dbReference type="Proteomes" id="UP000835052"/>
    </source>
</evidence>
<name>A0A8S1H5M5_9PELO</name>
<evidence type="ECO:0000256" key="1">
    <source>
        <dbReference type="SAM" id="MobiDB-lite"/>
    </source>
</evidence>
<gene>
    <name evidence="3" type="ORF">CAUJ_LOCUS6626</name>
</gene>
<evidence type="ECO:0000313" key="3">
    <source>
        <dbReference type="EMBL" id="CAD6190707.1"/>
    </source>
</evidence>
<dbReference type="AlphaFoldDB" id="A0A8S1H5M5"/>
<organism evidence="3 4">
    <name type="scientific">Caenorhabditis auriculariae</name>
    <dbReference type="NCBI Taxonomy" id="2777116"/>
    <lineage>
        <taxon>Eukaryota</taxon>
        <taxon>Metazoa</taxon>
        <taxon>Ecdysozoa</taxon>
        <taxon>Nematoda</taxon>
        <taxon>Chromadorea</taxon>
        <taxon>Rhabditida</taxon>
        <taxon>Rhabditina</taxon>
        <taxon>Rhabditomorpha</taxon>
        <taxon>Rhabditoidea</taxon>
        <taxon>Rhabditidae</taxon>
        <taxon>Peloderinae</taxon>
        <taxon>Caenorhabditis</taxon>
    </lineage>
</organism>
<feature type="signal peptide" evidence="2">
    <location>
        <begin position="1"/>
        <end position="19"/>
    </location>
</feature>
<comment type="caution">
    <text evidence="3">The sequence shown here is derived from an EMBL/GenBank/DDBJ whole genome shotgun (WGS) entry which is preliminary data.</text>
</comment>